<dbReference type="EMBL" id="FOHU01000011">
    <property type="protein sequence ID" value="SET45923.1"/>
    <property type="molecule type" value="Genomic_DNA"/>
</dbReference>
<sequence>MPTTKLIAKIKKIDISNKVSSDNWSQSISIILSDIELNDENLVAIRKFRPNEEISVAFETLQLSMMDPPEEEITEVLEEEEVPQEDLFVIDYDQELLEGDKVVKKFEL</sequence>
<dbReference type="RefSeq" id="WP_090444425.1">
    <property type="nucleotide sequence ID" value="NZ_FOHU01000011.1"/>
</dbReference>
<keyword evidence="2" id="KW-1185">Reference proteome</keyword>
<gene>
    <name evidence="1" type="ORF">SAMN05660297_02462</name>
</gene>
<reference evidence="1 2" key="1">
    <citation type="submission" date="2016-10" db="EMBL/GenBank/DDBJ databases">
        <authorList>
            <person name="de Groot N.N."/>
        </authorList>
    </citation>
    <scope>NUCLEOTIDE SEQUENCE [LARGE SCALE GENOMIC DNA]</scope>
    <source>
        <strain evidence="1 2">DSM 18979</strain>
    </source>
</reference>
<dbReference type="STRING" id="426128.SAMN05660297_02462"/>
<accession>A0A1I0EL53</accession>
<proteinExistence type="predicted"/>
<dbReference type="OrthoDB" id="1957555at2"/>
<name>A0A1I0EL53_9FIRM</name>
<dbReference type="AlphaFoldDB" id="A0A1I0EL53"/>
<organism evidence="1 2">
    <name type="scientific">Natronincola peptidivorans</name>
    <dbReference type="NCBI Taxonomy" id="426128"/>
    <lineage>
        <taxon>Bacteria</taxon>
        <taxon>Bacillati</taxon>
        <taxon>Bacillota</taxon>
        <taxon>Clostridia</taxon>
        <taxon>Peptostreptococcales</taxon>
        <taxon>Natronincolaceae</taxon>
        <taxon>Natronincola</taxon>
    </lineage>
</organism>
<protein>
    <submittedName>
        <fullName evidence="1">Uncharacterized protein</fullName>
    </submittedName>
</protein>
<dbReference type="Proteomes" id="UP000199568">
    <property type="component" value="Unassembled WGS sequence"/>
</dbReference>
<evidence type="ECO:0000313" key="1">
    <source>
        <dbReference type="EMBL" id="SET45923.1"/>
    </source>
</evidence>
<evidence type="ECO:0000313" key="2">
    <source>
        <dbReference type="Proteomes" id="UP000199568"/>
    </source>
</evidence>